<dbReference type="PANTHER" id="PTHR43376:SF1">
    <property type="entry name" value="OLIGOPEPTIDE TRANSPORT SYSTEM PERMEASE PROTEIN"/>
    <property type="match status" value="1"/>
</dbReference>
<comment type="caution">
    <text evidence="7">The sequence shown here is derived from an EMBL/GenBank/DDBJ whole genome shotgun (WGS) entry which is preliminary data.</text>
</comment>
<organism evidence="7">
    <name type="scientific">Thermorudis sp</name>
    <dbReference type="NCBI Taxonomy" id="1969470"/>
    <lineage>
        <taxon>Bacteria</taxon>
        <taxon>Pseudomonadati</taxon>
        <taxon>Thermomicrobiota</taxon>
        <taxon>Thermomicrobia</taxon>
        <taxon>Thermomicrobia incertae sedis</taxon>
        <taxon>Thermorudis</taxon>
    </lineage>
</organism>
<feature type="transmembrane region" description="Helical" evidence="5">
    <location>
        <begin position="7"/>
        <end position="27"/>
    </location>
</feature>
<keyword evidence="3 5" id="KW-1133">Transmembrane helix</keyword>
<comment type="subcellular location">
    <subcellularLocation>
        <location evidence="1 5">Cell membrane</location>
        <topology evidence="1 5">Multi-pass membrane protein</topology>
    </subcellularLocation>
</comment>
<gene>
    <name evidence="7" type="ORF">ENP13_08845</name>
</gene>
<dbReference type="Pfam" id="PF00528">
    <property type="entry name" value="BPD_transp_1"/>
    <property type="match status" value="1"/>
</dbReference>
<feature type="transmembrane region" description="Helical" evidence="5">
    <location>
        <begin position="299"/>
        <end position="325"/>
    </location>
</feature>
<dbReference type="Gene3D" id="1.10.3720.10">
    <property type="entry name" value="MetI-like"/>
    <property type="match status" value="1"/>
</dbReference>
<dbReference type="AlphaFoldDB" id="A0A7C3ABK6"/>
<feature type="transmembrane region" description="Helical" evidence="5">
    <location>
        <begin position="261"/>
        <end position="279"/>
    </location>
</feature>
<keyword evidence="4 5" id="KW-0472">Membrane</keyword>
<protein>
    <submittedName>
        <fullName evidence="7">ABC transporter permease</fullName>
    </submittedName>
</protein>
<evidence type="ECO:0000256" key="4">
    <source>
        <dbReference type="ARBA" id="ARBA00023136"/>
    </source>
</evidence>
<dbReference type="PANTHER" id="PTHR43376">
    <property type="entry name" value="OLIGOPEPTIDE TRANSPORT SYSTEM PERMEASE PROTEIN"/>
    <property type="match status" value="1"/>
</dbReference>
<evidence type="ECO:0000256" key="2">
    <source>
        <dbReference type="ARBA" id="ARBA00022692"/>
    </source>
</evidence>
<evidence type="ECO:0000256" key="3">
    <source>
        <dbReference type="ARBA" id="ARBA00022989"/>
    </source>
</evidence>
<comment type="similarity">
    <text evidence="5">Belongs to the binding-protein-dependent transport system permease family.</text>
</comment>
<keyword evidence="5" id="KW-0813">Transport</keyword>
<dbReference type="PROSITE" id="PS50928">
    <property type="entry name" value="ABC_TM1"/>
    <property type="match status" value="1"/>
</dbReference>
<evidence type="ECO:0000256" key="1">
    <source>
        <dbReference type="ARBA" id="ARBA00004651"/>
    </source>
</evidence>
<proteinExistence type="inferred from homology"/>
<name>A0A7C3ABK6_9BACT</name>
<keyword evidence="2 5" id="KW-0812">Transmembrane</keyword>
<dbReference type="InterPro" id="IPR035906">
    <property type="entry name" value="MetI-like_sf"/>
</dbReference>
<dbReference type="GO" id="GO:0055085">
    <property type="term" value="P:transmembrane transport"/>
    <property type="evidence" value="ECO:0007669"/>
    <property type="project" value="InterPro"/>
</dbReference>
<dbReference type="GO" id="GO:0005886">
    <property type="term" value="C:plasma membrane"/>
    <property type="evidence" value="ECO:0007669"/>
    <property type="project" value="UniProtKB-SubCell"/>
</dbReference>
<dbReference type="CDD" id="cd06261">
    <property type="entry name" value="TM_PBP2"/>
    <property type="match status" value="1"/>
</dbReference>
<reference evidence="7" key="1">
    <citation type="journal article" date="2020" name="mSystems">
        <title>Genome- and Community-Level Interaction Insights into Carbon Utilization and Element Cycling Functions of Hydrothermarchaeota in Hydrothermal Sediment.</title>
        <authorList>
            <person name="Zhou Z."/>
            <person name="Liu Y."/>
            <person name="Xu W."/>
            <person name="Pan J."/>
            <person name="Luo Z.H."/>
            <person name="Li M."/>
        </authorList>
    </citation>
    <scope>NUCLEOTIDE SEQUENCE [LARGE SCALE GENOMIC DNA]</scope>
    <source>
        <strain evidence="7">SpSt-192</strain>
    </source>
</reference>
<feature type="transmembrane region" description="Helical" evidence="5">
    <location>
        <begin position="200"/>
        <end position="218"/>
    </location>
</feature>
<sequence>MRLDYIVRRLVLFVIVVWAAATLNFFLPRLSGKDPIRDKLLQQAAAGGYVHTGIQQMVEEYERKFGLDKPLWQQYLTYLGDVARLDFGYSIANYPRTVMGIMADSLPWTVGLLLTTTLLAFAIGSILGALLAWRKSPRFVQYLFPPLLTLSAIPYFLLGLCLIYLFAFRLKWFPLFGGYTPGTFPALNLGFALDVLKHSFLPALSILLASLGFWALGMRGMMVTVEGEDYMTFAEAAGLKSSTLFFTYAIRNALLPQTTSLGLALGHILSGALLVEVIFSYPGIGTTLYHAIRQFDYFLIQGIVFTIVLGVTIATLILDLIYPLLDPRITYHRA</sequence>
<feature type="domain" description="ABC transmembrane type-1" evidence="6">
    <location>
        <begin position="106"/>
        <end position="322"/>
    </location>
</feature>
<evidence type="ECO:0000259" key="6">
    <source>
        <dbReference type="PROSITE" id="PS50928"/>
    </source>
</evidence>
<dbReference type="EMBL" id="DSID01000669">
    <property type="protein sequence ID" value="HEX71333.1"/>
    <property type="molecule type" value="Genomic_DNA"/>
</dbReference>
<evidence type="ECO:0000256" key="5">
    <source>
        <dbReference type="RuleBase" id="RU363032"/>
    </source>
</evidence>
<feature type="transmembrane region" description="Helical" evidence="5">
    <location>
        <begin position="108"/>
        <end position="131"/>
    </location>
</feature>
<evidence type="ECO:0000313" key="7">
    <source>
        <dbReference type="EMBL" id="HEX71333.1"/>
    </source>
</evidence>
<dbReference type="SUPFAM" id="SSF161098">
    <property type="entry name" value="MetI-like"/>
    <property type="match status" value="1"/>
</dbReference>
<dbReference type="InterPro" id="IPR000515">
    <property type="entry name" value="MetI-like"/>
</dbReference>
<feature type="transmembrane region" description="Helical" evidence="5">
    <location>
        <begin position="143"/>
        <end position="166"/>
    </location>
</feature>
<accession>A0A7C3ABK6</accession>